<feature type="domain" description="Teneurin-like YD-shell" evidence="7">
    <location>
        <begin position="1585"/>
        <end position="1904"/>
    </location>
</feature>
<dbReference type="Pfam" id="PF03534">
    <property type="entry name" value="SpvB"/>
    <property type="match status" value="1"/>
</dbReference>
<evidence type="ECO:0000256" key="3">
    <source>
        <dbReference type="ARBA" id="ARBA00022737"/>
    </source>
</evidence>
<organism evidence="8 9">
    <name type="scientific">Herbidospora solisilvae</name>
    <dbReference type="NCBI Taxonomy" id="2696284"/>
    <lineage>
        <taxon>Bacteria</taxon>
        <taxon>Bacillati</taxon>
        <taxon>Actinomycetota</taxon>
        <taxon>Actinomycetes</taxon>
        <taxon>Streptosporangiales</taxon>
        <taxon>Streptosporangiaceae</taxon>
        <taxon>Herbidospora</taxon>
    </lineage>
</organism>
<evidence type="ECO:0000256" key="2">
    <source>
        <dbReference type="ARBA" id="ARBA00022525"/>
    </source>
</evidence>
<evidence type="ECO:0000256" key="4">
    <source>
        <dbReference type="ARBA" id="ARBA00023026"/>
    </source>
</evidence>
<protein>
    <submittedName>
        <fullName evidence="8">Uncharacterized protein</fullName>
    </submittedName>
</protein>
<comment type="caution">
    <text evidence="8">The sequence shown here is derived from an EMBL/GenBank/DDBJ whole genome shotgun (WGS) entry which is preliminary data.</text>
</comment>
<dbReference type="Proteomes" id="UP000479526">
    <property type="component" value="Unassembled WGS sequence"/>
</dbReference>
<dbReference type="GO" id="GO:0005576">
    <property type="term" value="C:extracellular region"/>
    <property type="evidence" value="ECO:0007669"/>
    <property type="project" value="UniProtKB-SubCell"/>
</dbReference>
<evidence type="ECO:0000313" key="8">
    <source>
        <dbReference type="EMBL" id="NAS25939.1"/>
    </source>
</evidence>
<dbReference type="InterPro" id="IPR022385">
    <property type="entry name" value="Rhs_assc_core"/>
</dbReference>
<evidence type="ECO:0000256" key="5">
    <source>
        <dbReference type="SAM" id="SignalP"/>
    </source>
</evidence>
<name>A0A7C9JZM6_9ACTN</name>
<evidence type="ECO:0000313" key="9">
    <source>
        <dbReference type="Proteomes" id="UP000479526"/>
    </source>
</evidence>
<dbReference type="InterPro" id="IPR056823">
    <property type="entry name" value="TEN-like_YD-shell"/>
</dbReference>
<sequence>MKPRNVSPRRLRRTRTVLILIVALLAPNVVTSPNAAGADTVAVPPALPHPIQLPQQPVISSDRVGYLPASSSVGSRGDYTLTIPLDVPAGRAGMQPALTLAYSSRSGDGPFGRGWSLSGMSSITRCGESLSTEGTGAGVRFTNKDRLCLDGQKLMAVSGNYGESGTEYRTEADSMARIVQQGLKAEGPGVFMVHTKDGKVSEYQPWIAPRSAFAVDYWAAGGPPETVTTAAGVPRVAWLLTKVRDSSGNEIRYQYHQFDGAHAFEVLPYRITYTHGPAGAYADARRFVEFDVVNRPDPGSGWLNGVQFASTKRVAAIKMFAPNPAGTEEVWRYDLSYEQSAASQRSLLTKVEKCALTSCLWAKEFTWSQPASGPSFQKKDIGHIDLDTSGAPGDWPDLQFMPSMRIADFDGDGMDDLFYFRGGWDEQFQDPYGRTFVRRSQPGAPLGLLSGEVWKATYVATPEWPTNVSVPMARPVDFDSDGKAEIWVPVQRVQGNGVPEPHARYELLRWDDTAEEFESTGIVGPSCDGGGQVYGLSLPCVPSDWADMNGDGRLDLVQGTKIQGVIEGAFAYDWDYGGYEIRMNESGSSSFEPLGPPIASTVAAGCPARVSDLNGDGRAELLSGERKVVDGDLKCATTGWALGLGAQPGTSTATAQHVSAGTAHNRFLTPNQYLWGVKSGDFNGDGLEDTVFGQEGFLAWNTGNGVRFQEDVGLGLCDKNCHVADMNNDGRSDLVKFGGGADGGATIWIDLSNGDGTFTQKEIAGGNHLDIPAFGAVLSGVGDFDGDGRKDLVTVTEDGQLTVFQQQPRLDDLLTAVRDGTTAWPREEIAYSAEWSNDPAGKSAYQCQYPLLCLRKGLVVVRKTVSRSHFVNPAVLSAGTRETHYAYEDPVVHLRGRGFLGFGKVASWDPATATETIANYDHRVSAHNGKYHPHVAFPKSLTVKTAILTEAQVAAQPATATARVSRTVNYETEVRLLNGGATYLTLPKKSFVKEWEEPVNLTWGQTFPAQNAHREHIWDLAEPAEPARRTDLQTAYDDYGNVTAVYLAVKGGTKEWINTTYENRTAGSWHLGLPLTQKTTRAEADGDPGPAVRSVTYSHNAAGLLATVEVEKDHPDPKVRRTIGYGYDPLGLPTTITTSAPGVAARVQHIEYAQLYPQAPDERVHASQVWIERPAGAAYVPSTWSVVHPAYGLPVVTMDVNGVQNTSTYDAAGRLRTHQRDGRDKAVFDYTGRPDTYGGVNGLTMTATIGGRTATVTTDARGQALSGSVPGFDGTPITTTATYDRIGRLKSGTRPGGIPGVTVYGYDTLDRPLKVKLPDGKVATSSYTMFEKRSWDTGGNETRVAVDVNGRVVAKTDVLVKQGQPEQSLTTTYDWEPFDLLDKVKDPQGAVTDFGYDALGRGVSETHPDRGHSSAVYDGLDQVKQQTRGPSSEMFGYDDLGRLITRQAGEGTSTFVWDTAANGRGRAASATSSDGITTAFRYDTLGRRSGADLIEGQATYSFDYAYDSGGRLTKLAYPQVPGRPRLTVEQKYNAWQHPDRLVDVSDPAAPVTIMEITGRNADMALTDATLSGGITLHNDLDPLTGQLTGQQVAKGGDTLLETAYTYRDDGLLKTRTTQEQTVERAETFDYDSLGRLTAWGLGADAPGGPAPVPVTTTYGYSAGGNLTTVHRGGNPVEHRTYGKPDGTQPHTLTRITALPSHAYTDYSYDAQGRNTTRTGPVGRTIGYTSFDLPKTVAQGSNTWSFLYDAIGRRTRKTSGAATSLTFAGLYEKRVSGPKTEHLFTVGTSQIVHDEQTGASKTLHLVTDSLGSTTQVVGADGAVHQRSYYDPFGRRVNADGSILTGGPGPVRAGFTGHEHDDDLGLINMKGRIYDPAMMRFPTADPLTEPLNGQNWNPYSYVNNSPLNYTDPSGYNPVDPAGPCPDGTICVVAASPPRAGMGDPTYWLGVVMAGSPYGGPMGPARSDADGTIGPSFCQVGCHLGHNGYNGRVTPGQGDYGRTWGRILADEVLIPLVCGFDCNTANAPQTKEEADRAIRSHTDTDKVLNAFYTAINLVNIPKFRTSPLDDFRPGFGGTRGPGGAGARPRPYVLELRPYPNGDVTWVMPGGTGKGIAGHGLDTGLGEMIVPPGASVTAPAPGVMLDNDIAMMMETGDWDGIGDILRNGAPERIQQVEGMGTHLPSSALPDYVVMPPDWDITIMSASVTVDVPTSLSTLVPEGSGNWCLATCTFFNGPIF</sequence>
<dbReference type="InterPro" id="IPR022045">
    <property type="entry name" value="TcdB_toxin_mid/N"/>
</dbReference>
<dbReference type="SUPFAM" id="SSF69318">
    <property type="entry name" value="Integrin alpha N-terminal domain"/>
    <property type="match status" value="2"/>
</dbReference>
<dbReference type="InterPro" id="IPR003284">
    <property type="entry name" value="Sal_SpvB"/>
</dbReference>
<dbReference type="InterPro" id="IPR050708">
    <property type="entry name" value="T6SS_VgrG/RHS"/>
</dbReference>
<dbReference type="Gene3D" id="2.180.10.10">
    <property type="entry name" value="RHS repeat-associated core"/>
    <property type="match status" value="3"/>
</dbReference>
<dbReference type="InterPro" id="IPR028994">
    <property type="entry name" value="Integrin_alpha_N"/>
</dbReference>
<comment type="subcellular location">
    <subcellularLocation>
        <location evidence="1">Secreted</location>
    </subcellularLocation>
</comment>
<evidence type="ECO:0000259" key="6">
    <source>
        <dbReference type="Pfam" id="PF12256"/>
    </source>
</evidence>
<keyword evidence="5" id="KW-0732">Signal</keyword>
<feature type="domain" description="Insecticide toxin TcdB middle/N-terminal" evidence="6">
    <location>
        <begin position="782"/>
        <end position="915"/>
    </location>
</feature>
<keyword evidence="2" id="KW-0964">Secreted</keyword>
<dbReference type="Pfam" id="PF12256">
    <property type="entry name" value="TcdB_toxin_midN"/>
    <property type="match status" value="1"/>
</dbReference>
<dbReference type="EMBL" id="WXEW01000009">
    <property type="protein sequence ID" value="NAS25939.1"/>
    <property type="molecule type" value="Genomic_DNA"/>
</dbReference>
<dbReference type="NCBIfam" id="TIGR03696">
    <property type="entry name" value="Rhs_assc_core"/>
    <property type="match status" value="1"/>
</dbReference>
<gene>
    <name evidence="8" type="ORF">GT755_30215</name>
</gene>
<keyword evidence="3" id="KW-0677">Repeat</keyword>
<dbReference type="PANTHER" id="PTHR32305:SF15">
    <property type="entry name" value="PROTEIN RHSA-RELATED"/>
    <property type="match status" value="1"/>
</dbReference>
<reference evidence="8 9" key="1">
    <citation type="submission" date="2020-01" db="EMBL/GenBank/DDBJ databases">
        <title>Herbidospora sp. NEAU-GS84 nov., a novel actinomycete isolated from soil.</title>
        <authorList>
            <person name="Han L."/>
        </authorList>
    </citation>
    <scope>NUCLEOTIDE SEQUENCE [LARGE SCALE GENOMIC DNA]</scope>
    <source>
        <strain evidence="8 9">NEAU-GS84</strain>
    </source>
</reference>
<evidence type="ECO:0000259" key="7">
    <source>
        <dbReference type="Pfam" id="PF25023"/>
    </source>
</evidence>
<accession>A0A7C9JZM6</accession>
<dbReference type="Pfam" id="PF25023">
    <property type="entry name" value="TEN_YD-shell"/>
    <property type="match status" value="1"/>
</dbReference>
<dbReference type="NCBIfam" id="TIGR01643">
    <property type="entry name" value="YD_repeat_2x"/>
    <property type="match status" value="2"/>
</dbReference>
<keyword evidence="9" id="KW-1185">Reference proteome</keyword>
<dbReference type="GO" id="GO:0005737">
    <property type="term" value="C:cytoplasm"/>
    <property type="evidence" value="ECO:0007669"/>
    <property type="project" value="InterPro"/>
</dbReference>
<proteinExistence type="predicted"/>
<dbReference type="PANTHER" id="PTHR32305">
    <property type="match status" value="1"/>
</dbReference>
<feature type="signal peptide" evidence="5">
    <location>
        <begin position="1"/>
        <end position="35"/>
    </location>
</feature>
<dbReference type="Gene3D" id="2.130.10.130">
    <property type="entry name" value="Integrin alpha, N-terminal"/>
    <property type="match status" value="1"/>
</dbReference>
<dbReference type="InterPro" id="IPR006530">
    <property type="entry name" value="YD"/>
</dbReference>
<keyword evidence="4" id="KW-0843">Virulence</keyword>
<evidence type="ECO:0000256" key="1">
    <source>
        <dbReference type="ARBA" id="ARBA00004613"/>
    </source>
</evidence>
<dbReference type="RefSeq" id="WP_161482959.1">
    <property type="nucleotide sequence ID" value="NZ_WXEW01000009.1"/>
</dbReference>
<feature type="chain" id="PRO_5028886662" evidence="5">
    <location>
        <begin position="36"/>
        <end position="2235"/>
    </location>
</feature>